<comment type="caution">
    <text evidence="1">The sequence shown here is derived from an EMBL/GenBank/DDBJ whole genome shotgun (WGS) entry which is preliminary data.</text>
</comment>
<sequence length="268" mass="32083">MNHHSEVTIIDIFRKKNLNLLVSYIFLELNRCYATLFFMKNSIPCIYCHHPLYQLTDGMVKCSVCKKKYSPMRVDQIKSLIQLFCHDENALATSKTLNLSYVTTLKYYQKFRHLAAEYCEAQYETFRTQESQYEEYLYLEKSKRRDKTAIFDSHNFLTFGYGNYVYTLLMPSLGMFKQQFVEDNLEEVYSKEFSKFMRTSKIIKISEHDNAITKFWHYFEQFITSFKGVSNDHFPYYLKEAEFKFNTPPSERSKILEQLYFRPNGSDT</sequence>
<proteinExistence type="predicted"/>
<reference evidence="1 2" key="1">
    <citation type="journal article" date="2017" name="Front. Microbiol.">
        <title>Comparative Genomic Analysis of the Class Epsilonproteobacteria and Proposed Reclassification to Epsilonbacteraeota (phyl. nov.).</title>
        <authorList>
            <person name="Waite D.W."/>
            <person name="Vanwonterghem I."/>
            <person name="Rinke C."/>
            <person name="Parks D.H."/>
            <person name="Zhang Y."/>
            <person name="Takai K."/>
            <person name="Sievert S.M."/>
            <person name="Simon J."/>
            <person name="Campbell B.J."/>
            <person name="Hanson T.E."/>
            <person name="Woyke T."/>
            <person name="Klotz M.G."/>
            <person name="Hugenholtz P."/>
        </authorList>
    </citation>
    <scope>NUCLEOTIDE SEQUENCE [LARGE SCALE GENOMIC DNA]</scope>
    <source>
        <strain evidence="1">UBA12443</strain>
    </source>
</reference>
<dbReference type="Proteomes" id="UP000228859">
    <property type="component" value="Unassembled WGS sequence"/>
</dbReference>
<organism evidence="1 2">
    <name type="scientific">Sulfuricurvum kujiense</name>
    <dbReference type="NCBI Taxonomy" id="148813"/>
    <lineage>
        <taxon>Bacteria</taxon>
        <taxon>Pseudomonadati</taxon>
        <taxon>Campylobacterota</taxon>
        <taxon>Epsilonproteobacteria</taxon>
        <taxon>Campylobacterales</taxon>
        <taxon>Sulfurimonadaceae</taxon>
        <taxon>Sulfuricurvum</taxon>
    </lineage>
</organism>
<evidence type="ECO:0000313" key="2">
    <source>
        <dbReference type="Proteomes" id="UP000228859"/>
    </source>
</evidence>
<name>A0A2D3WBN7_9BACT</name>
<accession>A0A2D3WBN7</accession>
<gene>
    <name evidence="1" type="ORF">CFH83_04560</name>
</gene>
<evidence type="ECO:0000313" key="1">
    <source>
        <dbReference type="EMBL" id="DAB38721.1"/>
    </source>
</evidence>
<protein>
    <submittedName>
        <fullName evidence="1">Transposase</fullName>
    </submittedName>
</protein>
<dbReference type="AlphaFoldDB" id="A0A2D3WBN7"/>
<dbReference type="EMBL" id="DLUI01000067">
    <property type="protein sequence ID" value="DAB38721.1"/>
    <property type="molecule type" value="Genomic_DNA"/>
</dbReference>